<dbReference type="GO" id="GO:0010181">
    <property type="term" value="F:FMN binding"/>
    <property type="evidence" value="ECO:0007669"/>
    <property type="project" value="UniProtKB-UniRule"/>
</dbReference>
<evidence type="ECO:0000313" key="8">
    <source>
        <dbReference type="EMBL" id="AFW04553.1"/>
    </source>
</evidence>
<dbReference type="Gene3D" id="3.40.50.360">
    <property type="match status" value="1"/>
</dbReference>
<dbReference type="InterPro" id="IPR050104">
    <property type="entry name" value="FMN-dep_NADH:Q_OxRdtase_AzoR1"/>
</dbReference>
<name>L7PH54_9ACTN</name>
<comment type="catalytic activity">
    <reaction evidence="6">
        <text>2 a quinone + NADH + H(+) = 2 a 1,4-benzosemiquinone + NAD(+)</text>
        <dbReference type="Rhea" id="RHEA:65952"/>
        <dbReference type="ChEBI" id="CHEBI:15378"/>
        <dbReference type="ChEBI" id="CHEBI:57540"/>
        <dbReference type="ChEBI" id="CHEBI:57945"/>
        <dbReference type="ChEBI" id="CHEBI:132124"/>
        <dbReference type="ChEBI" id="CHEBI:134225"/>
    </reaction>
</comment>
<feature type="domain" description="Flavodoxin-like fold" evidence="7">
    <location>
        <begin position="12"/>
        <end position="173"/>
    </location>
</feature>
<dbReference type="SUPFAM" id="SSF52218">
    <property type="entry name" value="Flavoproteins"/>
    <property type="match status" value="1"/>
</dbReference>
<comment type="caution">
    <text evidence="6">Lacks conserved residue(s) required for the propagation of feature annotation.</text>
</comment>
<keyword evidence="2 6" id="KW-0288">FMN</keyword>
<feature type="binding site" evidence="6">
    <location>
        <position position="20"/>
    </location>
    <ligand>
        <name>FMN</name>
        <dbReference type="ChEBI" id="CHEBI:58210"/>
    </ligand>
</feature>
<comment type="similarity">
    <text evidence="6">Belongs to the azoreductase type 1 family.</text>
</comment>
<accession>L7PH54</accession>
<dbReference type="Pfam" id="PF02525">
    <property type="entry name" value="Flavodoxin_2"/>
    <property type="match status" value="1"/>
</dbReference>
<evidence type="ECO:0000259" key="7">
    <source>
        <dbReference type="Pfam" id="PF02525"/>
    </source>
</evidence>
<dbReference type="EC" id="1.6.5.-" evidence="6"/>
<keyword evidence="3 6" id="KW-0560">Oxidoreductase</keyword>
<dbReference type="EMBL" id="JQ414024">
    <property type="protein sequence ID" value="AFW04553.1"/>
    <property type="molecule type" value="Genomic_DNA"/>
</dbReference>
<dbReference type="EC" id="1.7.1.17" evidence="6"/>
<comment type="function">
    <text evidence="6">Quinone reductase that provides resistance to thiol-specific stress caused by electrophilic quinones.</text>
</comment>
<dbReference type="InterPro" id="IPR023048">
    <property type="entry name" value="NADH:quinone_OxRdtase_FMN_depd"/>
</dbReference>
<dbReference type="GO" id="GO:0016652">
    <property type="term" value="F:oxidoreductase activity, acting on NAD(P)H as acceptor"/>
    <property type="evidence" value="ECO:0007669"/>
    <property type="project" value="UniProtKB-UniRule"/>
</dbReference>
<dbReference type="GO" id="GO:0016655">
    <property type="term" value="F:oxidoreductase activity, acting on NAD(P)H, quinone or similar compound as acceptor"/>
    <property type="evidence" value="ECO:0007669"/>
    <property type="project" value="InterPro"/>
</dbReference>
<dbReference type="AlphaFoldDB" id="L7PH54"/>
<dbReference type="InterPro" id="IPR029039">
    <property type="entry name" value="Flavoprotein-like_sf"/>
</dbReference>
<organism evidence="8">
    <name type="scientific">Streptomyces albus</name>
    <dbReference type="NCBI Taxonomy" id="1888"/>
    <lineage>
        <taxon>Bacteria</taxon>
        <taxon>Bacillati</taxon>
        <taxon>Actinomycetota</taxon>
        <taxon>Actinomycetes</taxon>
        <taxon>Kitasatosporales</taxon>
        <taxon>Streptomycetaceae</taxon>
        <taxon>Streptomyces</taxon>
    </lineage>
</organism>
<keyword evidence="1 6" id="KW-0285">Flavoprotein</keyword>
<sequence length="230" mass="24829">MSPAPPTSGVVMSLFRLDTSILGTRSSTIALADLVEREWRATAPDPSVVRRHLGEDPLPATVWAAAVAAQFVPPARRAPEEREALSLAAALVDELVAAEALLLAAPLYNFGVSQHLKTWVDLLLTDPRMAAGTESPLAGRPAVLVTARGGAYGPGTPREGWDHAIGWMRRIFGDVWKLELTVVERELTLVGIDPALDRFKELAERVRVTTEEQARAAGRRLAAREGAFLA</sequence>
<dbReference type="GO" id="GO:0009055">
    <property type="term" value="F:electron transfer activity"/>
    <property type="evidence" value="ECO:0007669"/>
    <property type="project" value="UniProtKB-UniRule"/>
</dbReference>
<dbReference type="HAMAP" id="MF_01216">
    <property type="entry name" value="Azoreductase_type1"/>
    <property type="match status" value="1"/>
</dbReference>
<protein>
    <recommendedName>
        <fullName evidence="6">FMN dependent NADH:quinone oxidoreductase</fullName>
        <ecNumber evidence="6">1.6.5.-</ecNumber>
    </recommendedName>
    <alternativeName>
        <fullName evidence="6">Azo-dye reductase</fullName>
    </alternativeName>
    <alternativeName>
        <fullName evidence="6">FMN-dependent NADH-azo compound oxidoreductase</fullName>
    </alternativeName>
    <alternativeName>
        <fullName evidence="6">FMN-dependent NADH-azoreductase</fullName>
        <ecNumber evidence="6">1.7.1.17</ecNumber>
    </alternativeName>
</protein>
<gene>
    <name evidence="8" type="primary">stnC</name>
    <name evidence="6" type="synonym">azoR</name>
</gene>
<proteinExistence type="inferred from homology"/>
<evidence type="ECO:0000256" key="6">
    <source>
        <dbReference type="HAMAP-Rule" id="MF_01216"/>
    </source>
</evidence>
<comment type="subunit">
    <text evidence="6">Homodimer.</text>
</comment>
<evidence type="ECO:0000256" key="5">
    <source>
        <dbReference type="ARBA" id="ARBA00048542"/>
    </source>
</evidence>
<evidence type="ECO:0000256" key="1">
    <source>
        <dbReference type="ARBA" id="ARBA00022630"/>
    </source>
</evidence>
<evidence type="ECO:0000256" key="2">
    <source>
        <dbReference type="ARBA" id="ARBA00022643"/>
    </source>
</evidence>
<comment type="catalytic activity">
    <reaction evidence="5">
        <text>N,N-dimethyl-1,4-phenylenediamine + anthranilate + 2 NAD(+) = 2-(4-dimethylaminophenyl)diazenylbenzoate + 2 NADH + 2 H(+)</text>
        <dbReference type="Rhea" id="RHEA:55872"/>
        <dbReference type="ChEBI" id="CHEBI:15378"/>
        <dbReference type="ChEBI" id="CHEBI:15783"/>
        <dbReference type="ChEBI" id="CHEBI:16567"/>
        <dbReference type="ChEBI" id="CHEBI:57540"/>
        <dbReference type="ChEBI" id="CHEBI:57945"/>
        <dbReference type="ChEBI" id="CHEBI:71579"/>
        <dbReference type="EC" id="1.7.1.17"/>
    </reaction>
    <physiologicalReaction direction="right-to-left" evidence="5">
        <dbReference type="Rhea" id="RHEA:55874"/>
    </physiologicalReaction>
</comment>
<keyword evidence="4 6" id="KW-0520">NAD</keyword>
<comment type="function">
    <text evidence="6">Also exhibits azoreductase activity. Catalyzes the reductive cleavage of the azo bond in aromatic azo compounds to the corresponding amines.</text>
</comment>
<dbReference type="InterPro" id="IPR003680">
    <property type="entry name" value="Flavodoxin_fold"/>
</dbReference>
<evidence type="ECO:0000256" key="4">
    <source>
        <dbReference type="ARBA" id="ARBA00023027"/>
    </source>
</evidence>
<evidence type="ECO:0000256" key="3">
    <source>
        <dbReference type="ARBA" id="ARBA00023002"/>
    </source>
</evidence>
<dbReference type="PANTHER" id="PTHR43741:SF2">
    <property type="entry name" value="FMN-DEPENDENT NADH:QUINONE OXIDOREDUCTASE"/>
    <property type="match status" value="1"/>
</dbReference>
<dbReference type="SMR" id="L7PH54"/>
<comment type="cofactor">
    <cofactor evidence="6">
        <name>FMN</name>
        <dbReference type="ChEBI" id="CHEBI:58210"/>
    </cofactor>
    <text evidence="6">Binds 1 FMN per subunit.</text>
</comment>
<dbReference type="PANTHER" id="PTHR43741">
    <property type="entry name" value="FMN-DEPENDENT NADH-AZOREDUCTASE 1"/>
    <property type="match status" value="1"/>
</dbReference>
<reference evidence="8" key="1">
    <citation type="journal article" date="2013" name="J. Am. Chem. Soc.">
        <title>Characterization of streptonigrin biosynthesis reveals a cryptic carboxyl methylation and an unusual oxidative cleavage of a N-C bond.</title>
        <authorList>
            <person name="Xu F."/>
            <person name="Kong D."/>
            <person name="He X."/>
            <person name="Zhang Z."/>
            <person name="Han M."/>
            <person name="Xie X."/>
            <person name="Wang P."/>
            <person name="Cheng H."/>
            <person name="Tao M."/>
            <person name="Zhang L."/>
            <person name="Deng Z."/>
            <person name="Lin S."/>
        </authorList>
    </citation>
    <scope>NUCLEOTIDE SEQUENCE</scope>
    <source>
        <strain evidence="8">CGMCC 4.1223</strain>
    </source>
</reference>